<dbReference type="EMBL" id="JAHRHJ020000009">
    <property type="protein sequence ID" value="KAH9302279.1"/>
    <property type="molecule type" value="Genomic_DNA"/>
</dbReference>
<feature type="signal peptide" evidence="19">
    <location>
        <begin position="1"/>
        <end position="20"/>
    </location>
</feature>
<evidence type="ECO:0000256" key="1">
    <source>
        <dbReference type="ARBA" id="ARBA00002571"/>
    </source>
</evidence>
<dbReference type="CDD" id="cd23509">
    <property type="entry name" value="Gnk2-like"/>
    <property type="match status" value="3"/>
</dbReference>
<evidence type="ECO:0000256" key="18">
    <source>
        <dbReference type="SAM" id="MobiDB-lite"/>
    </source>
</evidence>
<feature type="chain" id="PRO_5041249129" description="Cysteine-rich receptor-like protein kinase" evidence="19">
    <location>
        <begin position="21"/>
        <end position="752"/>
    </location>
</feature>
<gene>
    <name evidence="22" type="ORF">KI387_013862</name>
</gene>
<evidence type="ECO:0000259" key="21">
    <source>
        <dbReference type="PROSITE" id="PS51473"/>
    </source>
</evidence>
<dbReference type="InterPro" id="IPR002902">
    <property type="entry name" value="GNK2"/>
</dbReference>
<dbReference type="SMART" id="SM00220">
    <property type="entry name" value="S_TKc"/>
    <property type="match status" value="1"/>
</dbReference>
<keyword evidence="7" id="KW-0808">Transferase</keyword>
<dbReference type="PROSITE" id="PS51473">
    <property type="entry name" value="GNK2"/>
    <property type="match status" value="3"/>
</dbReference>
<comment type="function">
    <text evidence="1">Exerts antifungal activity through its carbohydrate-binding specificity.</text>
</comment>
<feature type="compositionally biased region" description="Low complexity" evidence="18">
    <location>
        <begin position="364"/>
        <end position="379"/>
    </location>
</feature>
<dbReference type="InterPro" id="IPR052059">
    <property type="entry name" value="CR_Ser/Thr_kinase"/>
</dbReference>
<evidence type="ECO:0000256" key="14">
    <source>
        <dbReference type="ARBA" id="ARBA00023136"/>
    </source>
</evidence>
<keyword evidence="14" id="KW-0472">Membrane</keyword>
<evidence type="ECO:0000256" key="8">
    <source>
        <dbReference type="ARBA" id="ARBA00022692"/>
    </source>
</evidence>
<dbReference type="Proteomes" id="UP000824469">
    <property type="component" value="Unassembled WGS sequence"/>
</dbReference>
<evidence type="ECO:0000256" key="19">
    <source>
        <dbReference type="SAM" id="SignalP"/>
    </source>
</evidence>
<dbReference type="GO" id="GO:0005886">
    <property type="term" value="C:plasma membrane"/>
    <property type="evidence" value="ECO:0007669"/>
    <property type="project" value="UniProtKB-SubCell"/>
</dbReference>
<dbReference type="GO" id="GO:0002229">
    <property type="term" value="P:defense response to oomycetes"/>
    <property type="evidence" value="ECO:0007669"/>
    <property type="project" value="UniProtKB-ARBA"/>
</dbReference>
<protein>
    <recommendedName>
        <fullName evidence="24">Cysteine-rich receptor-like protein kinase</fullName>
    </recommendedName>
</protein>
<name>A0AA38CTR4_TAXCH</name>
<evidence type="ECO:0000256" key="7">
    <source>
        <dbReference type="ARBA" id="ARBA00022679"/>
    </source>
</evidence>
<keyword evidence="5" id="KW-1003">Cell membrane</keyword>
<dbReference type="PROSITE" id="PS50011">
    <property type="entry name" value="PROTEIN_KINASE_DOM"/>
    <property type="match status" value="1"/>
</dbReference>
<evidence type="ECO:0000256" key="3">
    <source>
        <dbReference type="ARBA" id="ARBA00008536"/>
    </source>
</evidence>
<evidence type="ECO:0000256" key="16">
    <source>
        <dbReference type="ARBA" id="ARBA00023180"/>
    </source>
</evidence>
<proteinExistence type="inferred from homology"/>
<accession>A0AA38CTR4</accession>
<dbReference type="PROSITE" id="PS00108">
    <property type="entry name" value="PROTEIN_KINASE_ST"/>
    <property type="match status" value="1"/>
</dbReference>
<dbReference type="PROSITE" id="PS00107">
    <property type="entry name" value="PROTEIN_KINASE_ATP"/>
    <property type="match status" value="1"/>
</dbReference>
<feature type="domain" description="Gnk2-homologous" evidence="21">
    <location>
        <begin position="25"/>
        <end position="128"/>
    </location>
</feature>
<evidence type="ECO:0000256" key="10">
    <source>
        <dbReference type="ARBA" id="ARBA00022741"/>
    </source>
</evidence>
<evidence type="ECO:0000256" key="12">
    <source>
        <dbReference type="ARBA" id="ARBA00022840"/>
    </source>
</evidence>
<dbReference type="InterPro" id="IPR017441">
    <property type="entry name" value="Protein_kinase_ATP_BS"/>
</dbReference>
<dbReference type="InterPro" id="IPR038408">
    <property type="entry name" value="GNK2_sf"/>
</dbReference>
<keyword evidence="15" id="KW-0675">Receptor</keyword>
<comment type="similarity">
    <text evidence="3">In the N-terminal section; belongs to the leguminous lectin family.</text>
</comment>
<evidence type="ECO:0000259" key="20">
    <source>
        <dbReference type="PROSITE" id="PS50011"/>
    </source>
</evidence>
<dbReference type="OMA" id="TECANNI"/>
<comment type="caution">
    <text evidence="22">The sequence shown here is derived from an EMBL/GenBank/DDBJ whole genome shotgun (WGS) entry which is preliminary data.</text>
</comment>
<evidence type="ECO:0000313" key="23">
    <source>
        <dbReference type="Proteomes" id="UP000824469"/>
    </source>
</evidence>
<keyword evidence="16" id="KW-0325">Glycoprotein</keyword>
<evidence type="ECO:0000256" key="11">
    <source>
        <dbReference type="ARBA" id="ARBA00022777"/>
    </source>
</evidence>
<feature type="domain" description="Gnk2-homologous" evidence="21">
    <location>
        <begin position="133"/>
        <end position="241"/>
    </location>
</feature>
<evidence type="ECO:0000256" key="2">
    <source>
        <dbReference type="ARBA" id="ARBA00004251"/>
    </source>
</evidence>
<evidence type="ECO:0000256" key="9">
    <source>
        <dbReference type="ARBA" id="ARBA00022729"/>
    </source>
</evidence>
<dbReference type="InterPro" id="IPR008271">
    <property type="entry name" value="Ser/Thr_kinase_AS"/>
</dbReference>
<dbReference type="Pfam" id="PF00069">
    <property type="entry name" value="Pkinase"/>
    <property type="match status" value="1"/>
</dbReference>
<feature type="domain" description="Gnk2-homologous" evidence="21">
    <location>
        <begin position="255"/>
        <end position="362"/>
    </location>
</feature>
<dbReference type="GO" id="GO:0004674">
    <property type="term" value="F:protein serine/threonine kinase activity"/>
    <property type="evidence" value="ECO:0007669"/>
    <property type="project" value="UniProtKB-KW"/>
</dbReference>
<evidence type="ECO:0000256" key="17">
    <source>
        <dbReference type="PROSITE-ProRule" id="PRU10141"/>
    </source>
</evidence>
<dbReference type="Gene3D" id="3.30.430.20">
    <property type="entry name" value="Gnk2 domain, C-X8-C-X2-C motif"/>
    <property type="match status" value="3"/>
</dbReference>
<comment type="similarity">
    <text evidence="4">In the C-terminal section; belongs to the protein kinase superfamily. Ser/Thr protein kinase family.</text>
</comment>
<feature type="region of interest" description="Disordered" evidence="18">
    <location>
        <begin position="364"/>
        <end position="395"/>
    </location>
</feature>
<dbReference type="Gene3D" id="1.10.510.10">
    <property type="entry name" value="Transferase(Phosphotransferase) domain 1"/>
    <property type="match status" value="1"/>
</dbReference>
<comment type="subcellular location">
    <subcellularLocation>
        <location evidence="2">Cell membrane</location>
        <topology evidence="2">Single-pass type I membrane protein</topology>
    </subcellularLocation>
</comment>
<dbReference type="SUPFAM" id="SSF56112">
    <property type="entry name" value="Protein kinase-like (PK-like)"/>
    <property type="match status" value="1"/>
</dbReference>
<evidence type="ECO:0000256" key="5">
    <source>
        <dbReference type="ARBA" id="ARBA00022475"/>
    </source>
</evidence>
<dbReference type="AlphaFoldDB" id="A0AA38CTR4"/>
<feature type="domain" description="Protein kinase" evidence="20">
    <location>
        <begin position="474"/>
        <end position="732"/>
    </location>
</feature>
<organism evidence="22 23">
    <name type="scientific">Taxus chinensis</name>
    <name type="common">Chinese yew</name>
    <name type="synonym">Taxus wallichiana var. chinensis</name>
    <dbReference type="NCBI Taxonomy" id="29808"/>
    <lineage>
        <taxon>Eukaryota</taxon>
        <taxon>Viridiplantae</taxon>
        <taxon>Streptophyta</taxon>
        <taxon>Embryophyta</taxon>
        <taxon>Tracheophyta</taxon>
        <taxon>Spermatophyta</taxon>
        <taxon>Pinopsida</taxon>
        <taxon>Pinidae</taxon>
        <taxon>Conifers II</taxon>
        <taxon>Cupressales</taxon>
        <taxon>Taxaceae</taxon>
        <taxon>Taxus</taxon>
    </lineage>
</organism>
<keyword evidence="6" id="KW-0723">Serine/threonine-protein kinase</keyword>
<evidence type="ECO:0000256" key="15">
    <source>
        <dbReference type="ARBA" id="ARBA00023170"/>
    </source>
</evidence>
<keyword evidence="8" id="KW-0812">Transmembrane</keyword>
<keyword evidence="9 19" id="KW-0732">Signal</keyword>
<evidence type="ECO:0000256" key="13">
    <source>
        <dbReference type="ARBA" id="ARBA00022989"/>
    </source>
</evidence>
<evidence type="ECO:0000256" key="6">
    <source>
        <dbReference type="ARBA" id="ARBA00022527"/>
    </source>
</evidence>
<dbReference type="Gene3D" id="3.30.200.20">
    <property type="entry name" value="Phosphorylase Kinase, domain 1"/>
    <property type="match status" value="1"/>
</dbReference>
<evidence type="ECO:0000313" key="22">
    <source>
        <dbReference type="EMBL" id="KAH9302279.1"/>
    </source>
</evidence>
<keyword evidence="23" id="KW-1185">Reference proteome</keyword>
<keyword evidence="13" id="KW-1133">Transmembrane helix</keyword>
<feature type="compositionally biased region" description="Pro residues" evidence="18">
    <location>
        <begin position="380"/>
        <end position="390"/>
    </location>
</feature>
<dbReference type="GO" id="GO:0005524">
    <property type="term" value="F:ATP binding"/>
    <property type="evidence" value="ECO:0007669"/>
    <property type="project" value="UniProtKB-UniRule"/>
</dbReference>
<evidence type="ECO:0000256" key="4">
    <source>
        <dbReference type="ARBA" id="ARBA00010217"/>
    </source>
</evidence>
<reference evidence="22 23" key="1">
    <citation type="journal article" date="2021" name="Nat. Plants">
        <title>The Taxus genome provides insights into paclitaxel biosynthesis.</title>
        <authorList>
            <person name="Xiong X."/>
            <person name="Gou J."/>
            <person name="Liao Q."/>
            <person name="Li Y."/>
            <person name="Zhou Q."/>
            <person name="Bi G."/>
            <person name="Li C."/>
            <person name="Du R."/>
            <person name="Wang X."/>
            <person name="Sun T."/>
            <person name="Guo L."/>
            <person name="Liang H."/>
            <person name="Lu P."/>
            <person name="Wu Y."/>
            <person name="Zhang Z."/>
            <person name="Ro D.K."/>
            <person name="Shang Y."/>
            <person name="Huang S."/>
            <person name="Yan J."/>
        </authorList>
    </citation>
    <scope>NUCLEOTIDE SEQUENCE [LARGE SCALE GENOMIC DNA]</scope>
    <source>
        <strain evidence="22">Ta-2019</strain>
    </source>
</reference>
<keyword evidence="10 17" id="KW-0547">Nucleotide-binding</keyword>
<sequence>MSYNSFFSIHLLLFLPSAFPSVTFEYRWSTCNRASTYTQGSTYSSNLDLLITDLLRNTPQSSGFNTSTRGQSPNQIYGLLQCIGNISAQKCSACSQEANKTLHTECANNIGGRVWMDYCFLRYENTNFISTLDSDAQVLLNEKDVTENTQNFKSTTSSLLSNLSDQVYNVCANKLGAVGTASYSTSKLVYGQVQCWRDLSVNNCRTCLTTAKKAVESCCSLKQGAQALSGSCTLRYEIYPFFDSGESRSPSPAPETKISFSNNDVPSSILQAYEFVTASLLSNLCNKVYNDPENKEIARGSAYYSSSETVHGLVKCERDSLIQDCRTCLSTAMQQLEKCCSSKEDAQATYGNCTVRYGISQFSDSSGSSPSSEDSSPSPTTSPPSTPPPNATSHTKTNKIPIILAVVGGIMLASVLCCIGMRRRVKSTIFARPVTVDTRNEEGHWYSPESGLLILHEQHFIFSLEVLAEATEHFHDNNKLGEGGFGTVYKGITRDGKEIAVKKLSARSTQGKREFMNEVKLVANIQHRNLVKLVGCCGEGGERLLVYEYLPNKGLDAFLFDPEKRRLLDWQKRHNIIIGIVRGLLYLHEDSKLRIIHRDIKASNILLDEQLNPKIADFGLARLFTDNETQIQSKIAGTYGYMAPEYAMRGQLSVKADVYSFGVLLLEIVSGRKNTDLNLPGEKQSLSLLEWAEADVRPLISTVVTMISTESVPLPNPMRPAFVSMTSESPNISVTPIVYSRNELSISNFDPR</sequence>
<dbReference type="FunFam" id="3.30.200.20:FF:000177">
    <property type="entry name" value="Cysteine-rich receptor-like protein kinase 2"/>
    <property type="match status" value="1"/>
</dbReference>
<keyword evidence="12 17" id="KW-0067">ATP-binding</keyword>
<dbReference type="FunFam" id="1.10.510.10:FF:000240">
    <property type="entry name" value="Lectin-domain containing receptor kinase A4.3"/>
    <property type="match status" value="1"/>
</dbReference>
<dbReference type="PANTHER" id="PTHR47973">
    <property type="entry name" value="CYSTEINE-RICH RECEPTOR-LIKE PROTEIN KINASE 3"/>
    <property type="match status" value="1"/>
</dbReference>
<evidence type="ECO:0008006" key="24">
    <source>
        <dbReference type="Google" id="ProtNLM"/>
    </source>
</evidence>
<feature type="binding site" evidence="17">
    <location>
        <position position="503"/>
    </location>
    <ligand>
        <name>ATP</name>
        <dbReference type="ChEBI" id="CHEBI:30616"/>
    </ligand>
</feature>
<dbReference type="CDD" id="cd14066">
    <property type="entry name" value="STKc_IRAK"/>
    <property type="match status" value="1"/>
</dbReference>
<dbReference type="InterPro" id="IPR000719">
    <property type="entry name" value="Prot_kinase_dom"/>
</dbReference>
<dbReference type="Pfam" id="PF01657">
    <property type="entry name" value="Stress-antifung"/>
    <property type="match status" value="3"/>
</dbReference>
<dbReference type="InterPro" id="IPR011009">
    <property type="entry name" value="Kinase-like_dom_sf"/>
</dbReference>
<keyword evidence="11" id="KW-0418">Kinase</keyword>